<name>A0A1W1I0K6_9BACT</name>
<evidence type="ECO:0000256" key="1">
    <source>
        <dbReference type="SAM" id="MobiDB-lite"/>
    </source>
</evidence>
<protein>
    <recommendedName>
        <fullName evidence="4">Lipoprotein</fullName>
    </recommendedName>
</protein>
<sequence length="263" mass="27513">MKPKSHRGWWVIAAMLVAGCTGNEPVIGPSSAGVESRGAPQMPRPIKPGMAAAPGAPTPQKFQLPSWPQKWDVNNREPHGVAFGVTQPGPVTVDVQSQGAPVVVALVGAGPQSVQQQLGSGSIRLTHQVTPADVQRSAIWKVGIALAQPGGPSAQAAGTIAVQSPPADMNTLRSQIQAQNTPHPPLDPQSAARAKAATDASFQAELAKFKQEQTARRAAIAAGLQSLPQMQAARARLQGQVKSRTIESGDAEERIFAPREVDL</sequence>
<accession>A0A1W1I0K6</accession>
<dbReference type="AlphaFoldDB" id="A0A1W1I0K6"/>
<dbReference type="KEGG" id="nja:NSJP_0356"/>
<evidence type="ECO:0008006" key="4">
    <source>
        <dbReference type="Google" id="ProtNLM"/>
    </source>
</evidence>
<feature type="compositionally biased region" description="Low complexity" evidence="1">
    <location>
        <begin position="48"/>
        <end position="59"/>
    </location>
</feature>
<dbReference type="STRING" id="1325564.NSJP_0356"/>
<organism evidence="2 3">
    <name type="scientific">Nitrospira japonica</name>
    <dbReference type="NCBI Taxonomy" id="1325564"/>
    <lineage>
        <taxon>Bacteria</taxon>
        <taxon>Pseudomonadati</taxon>
        <taxon>Nitrospirota</taxon>
        <taxon>Nitrospiria</taxon>
        <taxon>Nitrospirales</taxon>
        <taxon>Nitrospiraceae</taxon>
        <taxon>Nitrospira</taxon>
    </lineage>
</organism>
<dbReference type="RefSeq" id="WP_155969771.1">
    <property type="nucleotide sequence ID" value="NZ_LT828648.1"/>
</dbReference>
<feature type="region of interest" description="Disordered" evidence="1">
    <location>
        <begin position="28"/>
        <end position="64"/>
    </location>
</feature>
<gene>
    <name evidence="2" type="ORF">NSJP_0356</name>
</gene>
<dbReference type="Proteomes" id="UP000192042">
    <property type="component" value="Chromosome I"/>
</dbReference>
<keyword evidence="3" id="KW-1185">Reference proteome</keyword>
<proteinExistence type="predicted"/>
<dbReference type="PROSITE" id="PS51257">
    <property type="entry name" value="PROKAR_LIPOPROTEIN"/>
    <property type="match status" value="1"/>
</dbReference>
<reference evidence="2 3" key="1">
    <citation type="submission" date="2017-03" db="EMBL/GenBank/DDBJ databases">
        <authorList>
            <person name="Afonso C.L."/>
            <person name="Miller P.J."/>
            <person name="Scott M.A."/>
            <person name="Spackman E."/>
            <person name="Goraichik I."/>
            <person name="Dimitrov K.M."/>
            <person name="Suarez D.L."/>
            <person name="Swayne D.E."/>
        </authorList>
    </citation>
    <scope>NUCLEOTIDE SEQUENCE [LARGE SCALE GENOMIC DNA]</scope>
    <source>
        <strain evidence="2">Genome sequencing of Nitrospira japonica strain NJ11</strain>
    </source>
</reference>
<evidence type="ECO:0000313" key="3">
    <source>
        <dbReference type="Proteomes" id="UP000192042"/>
    </source>
</evidence>
<evidence type="ECO:0000313" key="2">
    <source>
        <dbReference type="EMBL" id="SLM46528.1"/>
    </source>
</evidence>
<dbReference type="EMBL" id="LT828648">
    <property type="protein sequence ID" value="SLM46528.1"/>
    <property type="molecule type" value="Genomic_DNA"/>
</dbReference>